<sequence>MRISTVLSVVLVVLLAGSVAVVPAVAAADGSASSPQDRSTQFAVGNDSVLETTDPAQVIRINVTEGGDAVWQIESRFLLSDDEETDAFLEYAEEIRDGERGDVYDRGLFEPHVEAAEETTDREMTLREDGWEEPAVYDDGDSASDESEPMVGVLTYSFTWTGFAAVDGNRVHVGDAFQGTDGPWLSTLADDQRLVIQSPANYGFHDYNLPVSPQDSALVVDGPYQFSEGELETTFLRGAGDGATGSTGGLLPASTELFVGALVVIAAIGVAGYALIRRVGANRLSATAAAVLASDESDRADETAERSAKGDERRRGPVDSASRRGPVTDTTYRESTDEPAGQTFAYAEDSSADDADAVDLELLSDEERVLRLLRQNGGRMKQGSIVSETGWSNAKVSQLLSQMADDGDIEKLRIGRENLITLPEVDPTELD</sequence>
<gene>
    <name evidence="5" type="ORF">Natoc_2442</name>
</gene>
<dbReference type="InterPro" id="IPR036390">
    <property type="entry name" value="WH_DNA-bd_sf"/>
</dbReference>
<evidence type="ECO:0000313" key="5">
    <source>
        <dbReference type="EMBL" id="AGB38217.1"/>
    </source>
</evidence>
<dbReference type="eggNOG" id="arCOG00381">
    <property type="taxonomic scope" value="Archaea"/>
</dbReference>
<evidence type="ECO:0000256" key="2">
    <source>
        <dbReference type="SAM" id="Phobius"/>
    </source>
</evidence>
<dbReference type="InterPro" id="IPR055767">
    <property type="entry name" value="DUF7343"/>
</dbReference>
<feature type="compositionally biased region" description="Basic and acidic residues" evidence="1">
    <location>
        <begin position="296"/>
        <end position="317"/>
    </location>
</feature>
<dbReference type="InterPro" id="IPR055769">
    <property type="entry name" value="DUF7345"/>
</dbReference>
<dbReference type="HOGENOM" id="CLU_048695_1_0_2"/>
<keyword evidence="2" id="KW-0812">Transmembrane</keyword>
<name>L0JYU6_9EURY</name>
<evidence type="ECO:0000259" key="3">
    <source>
        <dbReference type="Pfam" id="PF24034"/>
    </source>
</evidence>
<keyword evidence="6" id="KW-1185">Reference proteome</keyword>
<evidence type="ECO:0000259" key="4">
    <source>
        <dbReference type="Pfam" id="PF24036"/>
    </source>
</evidence>
<dbReference type="AlphaFoldDB" id="L0JYU6"/>
<dbReference type="OrthoDB" id="147932at2157"/>
<feature type="domain" description="DUF7343" evidence="3">
    <location>
        <begin position="362"/>
        <end position="423"/>
    </location>
</feature>
<protein>
    <submittedName>
        <fullName evidence="5">Uncharacterized protein</fullName>
    </submittedName>
</protein>
<evidence type="ECO:0000313" key="6">
    <source>
        <dbReference type="Proteomes" id="UP000010878"/>
    </source>
</evidence>
<dbReference type="Proteomes" id="UP000010878">
    <property type="component" value="Chromosome"/>
</dbReference>
<dbReference type="RefSeq" id="WP_015321659.1">
    <property type="nucleotide sequence ID" value="NC_019974.1"/>
</dbReference>
<dbReference type="Pfam" id="PF24034">
    <property type="entry name" value="DUF7343"/>
    <property type="match status" value="1"/>
</dbReference>
<keyword evidence="2" id="KW-0472">Membrane</keyword>
<feature type="transmembrane region" description="Helical" evidence="2">
    <location>
        <begin position="257"/>
        <end position="276"/>
    </location>
</feature>
<keyword evidence="2" id="KW-1133">Transmembrane helix</keyword>
<accession>L0JYU6</accession>
<dbReference type="GeneID" id="14404126"/>
<dbReference type="SUPFAM" id="SSF46785">
    <property type="entry name" value="Winged helix' DNA-binding domain"/>
    <property type="match status" value="1"/>
</dbReference>
<dbReference type="EMBL" id="CP003929">
    <property type="protein sequence ID" value="AGB38217.1"/>
    <property type="molecule type" value="Genomic_DNA"/>
</dbReference>
<dbReference type="Pfam" id="PF24036">
    <property type="entry name" value="DUF7345"/>
    <property type="match status" value="1"/>
</dbReference>
<proteinExistence type="predicted"/>
<evidence type="ECO:0000256" key="1">
    <source>
        <dbReference type="SAM" id="MobiDB-lite"/>
    </source>
</evidence>
<feature type="region of interest" description="Disordered" evidence="1">
    <location>
        <begin position="291"/>
        <end position="352"/>
    </location>
</feature>
<dbReference type="STRING" id="694430.Natoc_2442"/>
<feature type="domain" description="DUF7345" evidence="4">
    <location>
        <begin position="60"/>
        <end position="202"/>
    </location>
</feature>
<organism evidence="5 6">
    <name type="scientific">Natronococcus occultus SP4</name>
    <dbReference type="NCBI Taxonomy" id="694430"/>
    <lineage>
        <taxon>Archaea</taxon>
        <taxon>Methanobacteriati</taxon>
        <taxon>Methanobacteriota</taxon>
        <taxon>Stenosarchaea group</taxon>
        <taxon>Halobacteria</taxon>
        <taxon>Halobacteriales</taxon>
        <taxon>Natrialbaceae</taxon>
        <taxon>Natronococcus</taxon>
    </lineage>
</organism>
<reference evidence="5 6" key="1">
    <citation type="submission" date="2012-11" db="EMBL/GenBank/DDBJ databases">
        <title>FINISHED of Natronococcus occultus SP4, DSM 3396.</title>
        <authorList>
            <consortium name="DOE Joint Genome Institute"/>
            <person name="Eisen J."/>
            <person name="Huntemann M."/>
            <person name="Wei C.-L."/>
            <person name="Han J."/>
            <person name="Detter J.C."/>
            <person name="Han C."/>
            <person name="Tapia R."/>
            <person name="Chen A."/>
            <person name="Kyrpides N."/>
            <person name="Mavromatis K."/>
            <person name="Markowitz V."/>
            <person name="Szeto E."/>
            <person name="Ivanova N."/>
            <person name="Mikhailova N."/>
            <person name="Ovchinnikova G."/>
            <person name="Pagani I."/>
            <person name="Pati A."/>
            <person name="Goodwin L."/>
            <person name="Nordberg H.P."/>
            <person name="Cantor M.N."/>
            <person name="Hua S.X."/>
            <person name="Woyke T."/>
            <person name="Eisen J."/>
            <person name="Klenk H.-P."/>
            <person name="Klenk H.-P."/>
        </authorList>
    </citation>
    <scope>NUCLEOTIDE SEQUENCE [LARGE SCALE GENOMIC DNA]</scope>
    <source>
        <strain evidence="5 6">SP4</strain>
    </source>
</reference>
<dbReference type="KEGG" id="nou:Natoc_2442"/>